<accession>A0A1I3S7F9</accession>
<organism evidence="3 4">
    <name type="scientific">Olleya namhaensis</name>
    <dbReference type="NCBI Taxonomy" id="1144750"/>
    <lineage>
        <taxon>Bacteria</taxon>
        <taxon>Pseudomonadati</taxon>
        <taxon>Bacteroidota</taxon>
        <taxon>Flavobacteriia</taxon>
        <taxon>Flavobacteriales</taxon>
        <taxon>Flavobacteriaceae</taxon>
    </lineage>
</organism>
<sequence length="302" mass="34544">MIIKSQIYNLRLVIVALSTLMCALGYYAYNNYSSLNEYHEFLIDENAMVESELSQMVASYDSLRFDNRDLQTKLDNSRIRIARILDSVKYLKPDVYLVSHYKKQLQVLKNENNSILALVEKLNAENEFLKQEAIRVGAELDQTISFSEHLESKNSTLSIINSKYQEKINKAKVLSVSSIAMQGVRRVTNNGDIKSTTTARRAKQINVCFTIPENKFAVKGKKELYVQIVDPLNNVVGDQGVFNTEASSLIYSKKIMVDYKNKNLEQCLFVKPSEDQSLQKGDYYVTVYHKSRLIGKTTMTLK</sequence>
<keyword evidence="2" id="KW-0812">Transmembrane</keyword>
<keyword evidence="2" id="KW-0472">Membrane</keyword>
<dbReference type="EMBL" id="FORM01000009">
    <property type="protein sequence ID" value="SFJ53497.1"/>
    <property type="molecule type" value="Genomic_DNA"/>
</dbReference>
<dbReference type="RefSeq" id="WP_090841662.1">
    <property type="nucleotide sequence ID" value="NZ_FORM01000009.1"/>
</dbReference>
<proteinExistence type="predicted"/>
<gene>
    <name evidence="3" type="ORF">SAMN05443431_10930</name>
</gene>
<dbReference type="STRING" id="1144750.SAMN05443431_10930"/>
<evidence type="ECO:0000313" key="4">
    <source>
        <dbReference type="Proteomes" id="UP000199559"/>
    </source>
</evidence>
<keyword evidence="4" id="KW-1185">Reference proteome</keyword>
<keyword evidence="1" id="KW-0175">Coiled coil</keyword>
<dbReference type="AlphaFoldDB" id="A0A1I3S7F9"/>
<dbReference type="Proteomes" id="UP000199559">
    <property type="component" value="Unassembled WGS sequence"/>
</dbReference>
<keyword evidence="2" id="KW-1133">Transmembrane helix</keyword>
<protein>
    <submittedName>
        <fullName evidence="3">Uncharacterized protein</fullName>
    </submittedName>
</protein>
<evidence type="ECO:0000313" key="3">
    <source>
        <dbReference type="EMBL" id="SFJ53497.1"/>
    </source>
</evidence>
<reference evidence="4" key="1">
    <citation type="submission" date="2016-10" db="EMBL/GenBank/DDBJ databases">
        <authorList>
            <person name="Varghese N."/>
            <person name="Submissions S."/>
        </authorList>
    </citation>
    <scope>NUCLEOTIDE SEQUENCE [LARGE SCALE GENOMIC DNA]</scope>
    <source>
        <strain evidence="4">DSM 28881</strain>
    </source>
</reference>
<name>A0A1I3S7F9_9FLAO</name>
<feature type="coiled-coil region" evidence="1">
    <location>
        <begin position="105"/>
        <end position="139"/>
    </location>
</feature>
<feature type="transmembrane region" description="Helical" evidence="2">
    <location>
        <begin position="12"/>
        <end position="29"/>
    </location>
</feature>
<evidence type="ECO:0000256" key="1">
    <source>
        <dbReference type="SAM" id="Coils"/>
    </source>
</evidence>
<evidence type="ECO:0000256" key="2">
    <source>
        <dbReference type="SAM" id="Phobius"/>
    </source>
</evidence>